<evidence type="ECO:0000313" key="3">
    <source>
        <dbReference type="EMBL" id="CAG2251151.1"/>
    </source>
</evidence>
<evidence type="ECO:0000256" key="1">
    <source>
        <dbReference type="SAM" id="MobiDB-lite"/>
    </source>
</evidence>
<feature type="compositionally biased region" description="Polar residues" evidence="1">
    <location>
        <begin position="11"/>
        <end position="39"/>
    </location>
</feature>
<feature type="compositionally biased region" description="Polar residues" evidence="1">
    <location>
        <begin position="87"/>
        <end position="101"/>
    </location>
</feature>
<dbReference type="AlphaFoldDB" id="A0A8S3UYM7"/>
<dbReference type="Pfam" id="PF16026">
    <property type="entry name" value="MIEAP"/>
    <property type="match status" value="1"/>
</dbReference>
<dbReference type="OrthoDB" id="6105151at2759"/>
<sequence length="416" mass="47005">MKIGISRSKDNSNITSTTNEPEQNEQLRTDNPSTSNAPSSPDYDRKLQNDVTEVTNITIEPQKTDNHSISNAPSSPDNDQKLRNDVTEVTNISIETQNQPTPDVLDGDQSSYIAQHLSDCNERPKSNDLLIVSEKNEESIENGAEDNIRVVSPAQHTSTKDAINVGNASEEKPSSRQDRPSSADLFLASSVVSKKKNEDDKIRQEQEMKFQDVMTEEAQRLETYCNSPNFKHSNFTQDNSLCPPAFLQKVIYETCRKKAKEQVGVFLLLKNPSSTQVKEMWSQIPSTERQNFTDSRKRMAEANINMLQKIIINDEVYKKKLRDLNAGLDKEILGILENSSYFEKCVEICWQFVIQDPPLFLDIRSLTGETINKDTHKEYTKSGAVIKYVVWPALYLHCKNNEKGALLAKGVVQPES</sequence>
<name>A0A8S3UYM7_MYTED</name>
<feature type="domain" description="Mitochondria-eating protein C-terminal" evidence="2">
    <location>
        <begin position="339"/>
        <end position="413"/>
    </location>
</feature>
<gene>
    <name evidence="3" type="ORF">MEDL_62772</name>
</gene>
<dbReference type="Proteomes" id="UP000683360">
    <property type="component" value="Unassembled WGS sequence"/>
</dbReference>
<reference evidence="3" key="1">
    <citation type="submission" date="2021-03" db="EMBL/GenBank/DDBJ databases">
        <authorList>
            <person name="Bekaert M."/>
        </authorList>
    </citation>
    <scope>NUCLEOTIDE SEQUENCE</scope>
</reference>
<evidence type="ECO:0000259" key="2">
    <source>
        <dbReference type="Pfam" id="PF16026"/>
    </source>
</evidence>
<feature type="compositionally biased region" description="Polar residues" evidence="1">
    <location>
        <begin position="49"/>
        <end position="77"/>
    </location>
</feature>
<organism evidence="3 4">
    <name type="scientific">Mytilus edulis</name>
    <name type="common">Blue mussel</name>
    <dbReference type="NCBI Taxonomy" id="6550"/>
    <lineage>
        <taxon>Eukaryota</taxon>
        <taxon>Metazoa</taxon>
        <taxon>Spiralia</taxon>
        <taxon>Lophotrochozoa</taxon>
        <taxon>Mollusca</taxon>
        <taxon>Bivalvia</taxon>
        <taxon>Autobranchia</taxon>
        <taxon>Pteriomorphia</taxon>
        <taxon>Mytilida</taxon>
        <taxon>Mytiloidea</taxon>
        <taxon>Mytilidae</taxon>
        <taxon>Mytilinae</taxon>
        <taxon>Mytilus</taxon>
    </lineage>
</organism>
<feature type="region of interest" description="Disordered" evidence="1">
    <location>
        <begin position="1"/>
        <end position="104"/>
    </location>
</feature>
<feature type="compositionally biased region" description="Basic and acidic residues" evidence="1">
    <location>
        <begin position="169"/>
        <end position="181"/>
    </location>
</feature>
<comment type="caution">
    <text evidence="3">The sequence shown here is derived from an EMBL/GenBank/DDBJ whole genome shotgun (WGS) entry which is preliminary data.</text>
</comment>
<accession>A0A8S3UYM7</accession>
<evidence type="ECO:0000313" key="4">
    <source>
        <dbReference type="Proteomes" id="UP000683360"/>
    </source>
</evidence>
<proteinExistence type="predicted"/>
<keyword evidence="4" id="KW-1185">Reference proteome</keyword>
<dbReference type="EMBL" id="CAJPWZ010003075">
    <property type="protein sequence ID" value="CAG2251151.1"/>
    <property type="molecule type" value="Genomic_DNA"/>
</dbReference>
<protein>
    <recommendedName>
        <fullName evidence="2">Mitochondria-eating protein C-terminal domain-containing protein</fullName>
    </recommendedName>
</protein>
<feature type="region of interest" description="Disordered" evidence="1">
    <location>
        <begin position="138"/>
        <end position="182"/>
    </location>
</feature>
<dbReference type="InterPro" id="IPR031981">
    <property type="entry name" value="MIEAP_C"/>
</dbReference>